<dbReference type="Gene3D" id="3.30.420.10">
    <property type="entry name" value="Ribonuclease H-like superfamily/Ribonuclease H"/>
    <property type="match status" value="1"/>
</dbReference>
<gene>
    <name evidence="2" type="ORF">FC093_23585</name>
</gene>
<dbReference type="InterPro" id="IPR038717">
    <property type="entry name" value="Tc1-like_DDE_dom"/>
</dbReference>
<evidence type="ECO:0000313" key="3">
    <source>
        <dbReference type="Proteomes" id="UP000305848"/>
    </source>
</evidence>
<evidence type="ECO:0000259" key="1">
    <source>
        <dbReference type="Pfam" id="PF13358"/>
    </source>
</evidence>
<dbReference type="NCBIfam" id="NF033545">
    <property type="entry name" value="transpos_IS630"/>
    <property type="match status" value="1"/>
</dbReference>
<dbReference type="Proteomes" id="UP000305848">
    <property type="component" value="Unassembled WGS sequence"/>
</dbReference>
<name>A0A4U3KP67_9BACT</name>
<dbReference type="EMBL" id="SZQL01000068">
    <property type="protein sequence ID" value="TKK63930.1"/>
    <property type="molecule type" value="Genomic_DNA"/>
</dbReference>
<dbReference type="InterPro" id="IPR047655">
    <property type="entry name" value="Transpos_IS630-like"/>
</dbReference>
<protein>
    <submittedName>
        <fullName evidence="2">IS630 family transposase</fullName>
    </submittedName>
</protein>
<accession>A0A4U3KP67</accession>
<dbReference type="PANTHER" id="PTHR46564:SF1">
    <property type="entry name" value="TRANSPOSASE"/>
    <property type="match status" value="1"/>
</dbReference>
<comment type="caution">
    <text evidence="2">The sequence shown here is derived from an EMBL/GenBank/DDBJ whole genome shotgun (WGS) entry which is preliminary data.</text>
</comment>
<dbReference type="AlphaFoldDB" id="A0A4U3KP67"/>
<dbReference type="RefSeq" id="WP_137264286.1">
    <property type="nucleotide sequence ID" value="NZ_SZQL01000068.1"/>
</dbReference>
<dbReference type="PANTHER" id="PTHR46564">
    <property type="entry name" value="TRANSPOSASE"/>
    <property type="match status" value="1"/>
</dbReference>
<dbReference type="InterPro" id="IPR036397">
    <property type="entry name" value="RNaseH_sf"/>
</dbReference>
<feature type="domain" description="Tc1-like transposase DDE" evidence="1">
    <location>
        <begin position="39"/>
        <end position="176"/>
    </location>
</feature>
<sequence length="212" mass="24222">MPVKATYKKIWQPQSSLKKTKDLFEEVLQTKKALYSSFDLYFEDESRFGLFTRNGRALTARGVKPICPYLHKFENLYLFGAFSPVSGNSLLLEMPYCNSDTFEVFLNHLSALNKETFNIVVLDNGAFHKAKRLVIPDNIGLLFLPAYSPELNPAEQIWRILKKTICNKVFKTLDELSAHLSSVIKNIITPDSIKSITGYDSYLSAYQTIYDL</sequence>
<proteinExistence type="predicted"/>
<organism evidence="2 3">
    <name type="scientific">Ilyomonas limi</name>
    <dbReference type="NCBI Taxonomy" id="2575867"/>
    <lineage>
        <taxon>Bacteria</taxon>
        <taxon>Pseudomonadati</taxon>
        <taxon>Bacteroidota</taxon>
        <taxon>Chitinophagia</taxon>
        <taxon>Chitinophagales</taxon>
        <taxon>Chitinophagaceae</taxon>
        <taxon>Ilyomonas</taxon>
    </lineage>
</organism>
<dbReference type="GO" id="GO:0003676">
    <property type="term" value="F:nucleic acid binding"/>
    <property type="evidence" value="ECO:0007669"/>
    <property type="project" value="InterPro"/>
</dbReference>
<keyword evidence="3" id="KW-1185">Reference proteome</keyword>
<dbReference type="Pfam" id="PF13358">
    <property type="entry name" value="DDE_3"/>
    <property type="match status" value="1"/>
</dbReference>
<dbReference type="OrthoDB" id="671164at2"/>
<reference evidence="2 3" key="1">
    <citation type="submission" date="2019-05" db="EMBL/GenBank/DDBJ databases">
        <title>Panacibacter sp. strain 17mud1-8 Genome sequencing and assembly.</title>
        <authorList>
            <person name="Chhetri G."/>
        </authorList>
    </citation>
    <scope>NUCLEOTIDE SEQUENCE [LARGE SCALE GENOMIC DNA]</scope>
    <source>
        <strain evidence="2 3">17mud1-8</strain>
    </source>
</reference>
<evidence type="ECO:0000313" key="2">
    <source>
        <dbReference type="EMBL" id="TKK63930.1"/>
    </source>
</evidence>